<feature type="domain" description="DNA methylase N-4/N-6" evidence="8">
    <location>
        <begin position="35"/>
        <end position="338"/>
    </location>
</feature>
<proteinExistence type="inferred from homology"/>
<dbReference type="Proteomes" id="UP001324384">
    <property type="component" value="Chromosome"/>
</dbReference>
<dbReference type="PROSITE" id="PS00092">
    <property type="entry name" value="N6_MTASE"/>
    <property type="match status" value="1"/>
</dbReference>
<comment type="catalytic activity">
    <reaction evidence="6">
        <text>a 2'-deoxyadenosine in DNA + S-adenosyl-L-methionine = an N(6)-methyl-2'-deoxyadenosine in DNA + S-adenosyl-L-homocysteine + H(+)</text>
        <dbReference type="Rhea" id="RHEA:15197"/>
        <dbReference type="Rhea" id="RHEA-COMP:12418"/>
        <dbReference type="Rhea" id="RHEA-COMP:12419"/>
        <dbReference type="ChEBI" id="CHEBI:15378"/>
        <dbReference type="ChEBI" id="CHEBI:57856"/>
        <dbReference type="ChEBI" id="CHEBI:59789"/>
        <dbReference type="ChEBI" id="CHEBI:90615"/>
        <dbReference type="ChEBI" id="CHEBI:90616"/>
        <dbReference type="EC" id="2.1.1.72"/>
    </reaction>
</comment>
<evidence type="ECO:0000313" key="9">
    <source>
        <dbReference type="EMBL" id="WQE03890.1"/>
    </source>
</evidence>
<evidence type="ECO:0000256" key="4">
    <source>
        <dbReference type="ARBA" id="ARBA00022679"/>
    </source>
</evidence>
<dbReference type="InterPro" id="IPR002295">
    <property type="entry name" value="N4/N6-MTase_EcoPI_Mod-like"/>
</dbReference>
<keyword evidence="10" id="KW-1185">Reference proteome</keyword>
<gene>
    <name evidence="9" type="ORF">U0021_09160</name>
</gene>
<keyword evidence="4 9" id="KW-0808">Transferase</keyword>
<reference evidence="9 10" key="1">
    <citation type="submission" date="2023-12" db="EMBL/GenBank/DDBJ databases">
        <title>Genome sequencing and assembly of bacterial species from a model synthetic community.</title>
        <authorList>
            <person name="Hogle S.L."/>
        </authorList>
    </citation>
    <scope>NUCLEOTIDE SEQUENCE [LARGE SCALE GENOMIC DNA]</scope>
    <source>
        <strain evidence="9 10">HAMBI_2792</strain>
    </source>
</reference>
<comment type="similarity">
    <text evidence="1">Belongs to the N(4)/N(6)-methyltransferase family.</text>
</comment>
<dbReference type="InterPro" id="IPR002941">
    <property type="entry name" value="DNA_methylase_N4/N6"/>
</dbReference>
<dbReference type="Gene3D" id="3.40.50.150">
    <property type="entry name" value="Vaccinia Virus protein VP39"/>
    <property type="match status" value="1"/>
</dbReference>
<dbReference type="InterPro" id="IPR029063">
    <property type="entry name" value="SAM-dependent_MTases_sf"/>
</dbReference>
<evidence type="ECO:0000256" key="6">
    <source>
        <dbReference type="ARBA" id="ARBA00047942"/>
    </source>
</evidence>
<sequence length="568" mass="64804">MATFTDLDNEINGTIIHSDNFQALNLLQAKYQGQVKCIYIDPPYNTEDDRAKGKFIYKDGYPSSTWASMIYDRLLASKTLLNQTGIIFQSIDDNEHSELKLISDKIFGFKNYLSSFIRKTKSMTGDDNNGLNIQHEYLISYAVNKSCLKISGEEKTLEGYSNPDNDPNGDWCSGDPSAKSGGSSTYFPIKNPYTGLEDYPPQGRYWAFSQETMQEYIRNGRIKFKEKYSPKNRGFIFKRYANNLTSNFMPVGTIFSVDNDYMNSVATTENKNIFSGSMDFDYPKPKIFVQKLIQYSTEKTDLILDYFAGSGTTAHAVINLNREDGGNRKFILVEQGEYFDTVLKPRIQKVIFAKDYKDGKPVADKDGQFGGISQMVKVLKLESYEDTLNNLVLHQSDLLGNLPQNAQNDYLLNYMLDIESRESLLNVADFAHPFDYELNISANSAGAFVRQKIDLVETFNYLIGATVLGIDDRRDSKGYVEIECRLPRQNDDERTLIFWRDCDKLGYDELKTMFVVRNINPKESIYQEIYINGDHTLDTVWESADGVQSTLKVKSIEQEFLTLMFGAI</sequence>
<evidence type="ECO:0000256" key="1">
    <source>
        <dbReference type="ARBA" id="ARBA00006594"/>
    </source>
</evidence>
<evidence type="ECO:0000256" key="2">
    <source>
        <dbReference type="ARBA" id="ARBA00011900"/>
    </source>
</evidence>
<feature type="region of interest" description="Disordered" evidence="7">
    <location>
        <begin position="158"/>
        <end position="177"/>
    </location>
</feature>
<dbReference type="GO" id="GO:0032259">
    <property type="term" value="P:methylation"/>
    <property type="evidence" value="ECO:0007669"/>
    <property type="project" value="UniProtKB-KW"/>
</dbReference>
<evidence type="ECO:0000256" key="7">
    <source>
        <dbReference type="SAM" id="MobiDB-lite"/>
    </source>
</evidence>
<dbReference type="EC" id="2.1.1.72" evidence="2"/>
<protein>
    <recommendedName>
        <fullName evidence="2">site-specific DNA-methyltransferase (adenine-specific)</fullName>
        <ecNumber evidence="2">2.1.1.72</ecNumber>
    </recommendedName>
</protein>
<evidence type="ECO:0000259" key="8">
    <source>
        <dbReference type="Pfam" id="PF01555"/>
    </source>
</evidence>
<evidence type="ECO:0000256" key="5">
    <source>
        <dbReference type="ARBA" id="ARBA00022691"/>
    </source>
</evidence>
<accession>A0ABZ0WXX7</accession>
<dbReference type="GO" id="GO:0008168">
    <property type="term" value="F:methyltransferase activity"/>
    <property type="evidence" value="ECO:0007669"/>
    <property type="project" value="UniProtKB-KW"/>
</dbReference>
<dbReference type="PRINTS" id="PR00506">
    <property type="entry name" value="D21N6MTFRASE"/>
</dbReference>
<keyword evidence="3 9" id="KW-0489">Methyltransferase</keyword>
<dbReference type="SUPFAM" id="SSF53335">
    <property type="entry name" value="S-adenosyl-L-methionine-dependent methyltransferases"/>
    <property type="match status" value="1"/>
</dbReference>
<dbReference type="Pfam" id="PF01555">
    <property type="entry name" value="N6_N4_Mtase"/>
    <property type="match status" value="1"/>
</dbReference>
<organism evidence="9 10">
    <name type="scientific">Moraxella canis</name>
    <dbReference type="NCBI Taxonomy" id="90239"/>
    <lineage>
        <taxon>Bacteria</taxon>
        <taxon>Pseudomonadati</taxon>
        <taxon>Pseudomonadota</taxon>
        <taxon>Gammaproteobacteria</taxon>
        <taxon>Moraxellales</taxon>
        <taxon>Moraxellaceae</taxon>
        <taxon>Moraxella</taxon>
    </lineage>
</organism>
<evidence type="ECO:0000313" key="10">
    <source>
        <dbReference type="Proteomes" id="UP001324384"/>
    </source>
</evidence>
<dbReference type="InterPro" id="IPR002052">
    <property type="entry name" value="DNA_methylase_N6_adenine_CS"/>
</dbReference>
<name>A0ABZ0WXX7_9GAMM</name>
<dbReference type="RefSeq" id="WP_205276492.1">
    <property type="nucleotide sequence ID" value="NZ_CP139961.1"/>
</dbReference>
<dbReference type="EMBL" id="CP139961">
    <property type="protein sequence ID" value="WQE03890.1"/>
    <property type="molecule type" value="Genomic_DNA"/>
</dbReference>
<evidence type="ECO:0000256" key="3">
    <source>
        <dbReference type="ARBA" id="ARBA00022603"/>
    </source>
</evidence>
<keyword evidence="5" id="KW-0949">S-adenosyl-L-methionine</keyword>